<dbReference type="EMBL" id="JACHGN010000014">
    <property type="protein sequence ID" value="MBB5136325.1"/>
    <property type="molecule type" value="Genomic_DNA"/>
</dbReference>
<organism evidence="3 4">
    <name type="scientific">Thermocatellispora tengchongensis</name>
    <dbReference type="NCBI Taxonomy" id="1073253"/>
    <lineage>
        <taxon>Bacteria</taxon>
        <taxon>Bacillati</taxon>
        <taxon>Actinomycetota</taxon>
        <taxon>Actinomycetes</taxon>
        <taxon>Streptosporangiales</taxon>
        <taxon>Streptosporangiaceae</taxon>
        <taxon>Thermocatellispora</taxon>
    </lineage>
</organism>
<gene>
    <name evidence="3" type="ORF">HNP84_006072</name>
</gene>
<feature type="transmembrane region" description="Helical" evidence="2">
    <location>
        <begin position="6"/>
        <end position="28"/>
    </location>
</feature>
<evidence type="ECO:0000256" key="1">
    <source>
        <dbReference type="SAM" id="MobiDB-lite"/>
    </source>
</evidence>
<sequence length="100" mass="9960">MDSAAEVLGVLIGVSTGLFIVIAAAVALPGRAREPRGAPGPRDDVVWFGGPGHGEHGVGDSTLVLVDGRPGWVSVPEIDWPALAETAEPGPGVGGASAGW</sequence>
<evidence type="ECO:0000313" key="4">
    <source>
        <dbReference type="Proteomes" id="UP000578449"/>
    </source>
</evidence>
<dbReference type="Proteomes" id="UP000578449">
    <property type="component" value="Unassembled WGS sequence"/>
</dbReference>
<accession>A0A840PJU2</accession>
<keyword evidence="4" id="KW-1185">Reference proteome</keyword>
<keyword evidence="2" id="KW-1133">Transmembrane helix</keyword>
<dbReference type="RefSeq" id="WP_185053227.1">
    <property type="nucleotide sequence ID" value="NZ_BAABIX010000047.1"/>
</dbReference>
<keyword evidence="2" id="KW-0812">Transmembrane</keyword>
<evidence type="ECO:0000313" key="3">
    <source>
        <dbReference type="EMBL" id="MBB5136325.1"/>
    </source>
</evidence>
<name>A0A840PJU2_9ACTN</name>
<feature type="compositionally biased region" description="Basic and acidic residues" evidence="1">
    <location>
        <begin position="32"/>
        <end position="45"/>
    </location>
</feature>
<keyword evidence="2" id="KW-0472">Membrane</keyword>
<evidence type="ECO:0000256" key="2">
    <source>
        <dbReference type="SAM" id="Phobius"/>
    </source>
</evidence>
<protein>
    <submittedName>
        <fullName evidence="3">Uncharacterized protein</fullName>
    </submittedName>
</protein>
<reference evidence="3 4" key="1">
    <citation type="submission" date="2020-08" db="EMBL/GenBank/DDBJ databases">
        <title>Genomic Encyclopedia of Type Strains, Phase IV (KMG-IV): sequencing the most valuable type-strain genomes for metagenomic binning, comparative biology and taxonomic classification.</title>
        <authorList>
            <person name="Goeker M."/>
        </authorList>
    </citation>
    <scope>NUCLEOTIDE SEQUENCE [LARGE SCALE GENOMIC DNA]</scope>
    <source>
        <strain evidence="3 4">DSM 45615</strain>
    </source>
</reference>
<feature type="region of interest" description="Disordered" evidence="1">
    <location>
        <begin position="32"/>
        <end position="52"/>
    </location>
</feature>
<comment type="caution">
    <text evidence="3">The sequence shown here is derived from an EMBL/GenBank/DDBJ whole genome shotgun (WGS) entry which is preliminary data.</text>
</comment>
<proteinExistence type="predicted"/>
<dbReference type="AlphaFoldDB" id="A0A840PJU2"/>